<evidence type="ECO:0000313" key="4">
    <source>
        <dbReference type="EMBL" id="SPC82265.1"/>
    </source>
</evidence>
<dbReference type="InterPro" id="IPR002156">
    <property type="entry name" value="RNaseH_domain"/>
</dbReference>
<keyword evidence="1" id="KW-1133">Transmembrane helix</keyword>
<dbReference type="Gene3D" id="3.30.420.10">
    <property type="entry name" value="Ribonuclease H-like superfamily/Ribonuclease H"/>
    <property type="match status" value="1"/>
</dbReference>
<dbReference type="InterPro" id="IPR026960">
    <property type="entry name" value="RVT-Znf"/>
</dbReference>
<name>A0A2N9F5A5_FAGSY</name>
<keyword evidence="1" id="KW-0472">Membrane</keyword>
<dbReference type="Pfam" id="PF13966">
    <property type="entry name" value="zf-RVT"/>
    <property type="match status" value="1"/>
</dbReference>
<evidence type="ECO:0008006" key="5">
    <source>
        <dbReference type="Google" id="ProtNLM"/>
    </source>
</evidence>
<dbReference type="GO" id="GO:0004523">
    <property type="term" value="F:RNA-DNA hybrid ribonuclease activity"/>
    <property type="evidence" value="ECO:0007669"/>
    <property type="project" value="InterPro"/>
</dbReference>
<protein>
    <recommendedName>
        <fullName evidence="5">RNase H type-1 domain-containing protein</fullName>
    </recommendedName>
</protein>
<dbReference type="InterPro" id="IPR052929">
    <property type="entry name" value="RNase_H-like_EbsB-rel"/>
</dbReference>
<gene>
    <name evidence="4" type="ORF">FSB_LOCUS10147</name>
</gene>
<dbReference type="GO" id="GO:0003676">
    <property type="term" value="F:nucleic acid binding"/>
    <property type="evidence" value="ECO:0007669"/>
    <property type="project" value="InterPro"/>
</dbReference>
<sequence length="471" mass="52497">MGFCLLISTLRARTIEALHMPQQFQPKILIEQEEGGLKTPTSSKELSTSPESKKILSPTPLWRLNCSWRRGSGGEMIWISFSVRWLSGAMGALRLRVEMDGGNWARSICGFQRIVGTLVSSQKDSICMQALRSKYKVRDDWLSTEPILNASPTWKAIEKLKGSDILPTNKNFAQRTGSGCPSYPLCHSEEESTIHLFFHCNVAKAIWFVQGMNIHSECLPLQSTVDIVNLVLDPPLELTDAAHWKEISHTFAIRFILTLECIWSLRNKVVHKEPQFNISTILHSLELRIIEHYEDQVTTCRNSASPIMRWTTPPAGHIKLNTDATMRANSSSIAVVARNSVGGFCIAWAKHLSVSDPKCTEAAAILWALQLALLENYSKVVVESDSKVCIDAIIGSPSEVNWKIAAIIANVISLSLNFVSVCFVWVKRSANGTAHELAKFSFPLDSDFVCNDASLPPSIKEAWQRDMLCLS</sequence>
<keyword evidence="1" id="KW-0812">Transmembrane</keyword>
<reference evidence="4" key="1">
    <citation type="submission" date="2018-02" db="EMBL/GenBank/DDBJ databases">
        <authorList>
            <person name="Cohen D.B."/>
            <person name="Kent A.D."/>
        </authorList>
    </citation>
    <scope>NUCLEOTIDE SEQUENCE</scope>
</reference>
<dbReference type="EMBL" id="OIVN01000568">
    <property type="protein sequence ID" value="SPC82265.1"/>
    <property type="molecule type" value="Genomic_DNA"/>
</dbReference>
<feature type="domain" description="RNase H type-1" evidence="2">
    <location>
        <begin position="321"/>
        <end position="440"/>
    </location>
</feature>
<evidence type="ECO:0000259" key="2">
    <source>
        <dbReference type="Pfam" id="PF13456"/>
    </source>
</evidence>
<evidence type="ECO:0000259" key="3">
    <source>
        <dbReference type="Pfam" id="PF13966"/>
    </source>
</evidence>
<dbReference type="SUPFAM" id="SSF53098">
    <property type="entry name" value="Ribonuclease H-like"/>
    <property type="match status" value="1"/>
</dbReference>
<dbReference type="PANTHER" id="PTHR47074">
    <property type="entry name" value="BNAC02G40300D PROTEIN"/>
    <property type="match status" value="1"/>
</dbReference>
<dbReference type="AlphaFoldDB" id="A0A2N9F5A5"/>
<dbReference type="CDD" id="cd06222">
    <property type="entry name" value="RNase_H_like"/>
    <property type="match status" value="1"/>
</dbReference>
<dbReference type="InterPro" id="IPR036397">
    <property type="entry name" value="RNaseH_sf"/>
</dbReference>
<dbReference type="PANTHER" id="PTHR47074:SF48">
    <property type="entry name" value="POLYNUCLEOTIDYL TRANSFERASE, RIBONUCLEASE H-LIKE SUPERFAMILY PROTEIN"/>
    <property type="match status" value="1"/>
</dbReference>
<dbReference type="InterPro" id="IPR012337">
    <property type="entry name" value="RNaseH-like_sf"/>
</dbReference>
<feature type="domain" description="Reverse transcriptase zinc-binding" evidence="3">
    <location>
        <begin position="160"/>
        <end position="207"/>
    </location>
</feature>
<dbReference type="InterPro" id="IPR044730">
    <property type="entry name" value="RNase_H-like_dom_plant"/>
</dbReference>
<proteinExistence type="predicted"/>
<accession>A0A2N9F5A5</accession>
<dbReference type="Pfam" id="PF13456">
    <property type="entry name" value="RVT_3"/>
    <property type="match status" value="1"/>
</dbReference>
<evidence type="ECO:0000256" key="1">
    <source>
        <dbReference type="SAM" id="Phobius"/>
    </source>
</evidence>
<feature type="transmembrane region" description="Helical" evidence="1">
    <location>
        <begin position="404"/>
        <end position="426"/>
    </location>
</feature>
<organism evidence="4">
    <name type="scientific">Fagus sylvatica</name>
    <name type="common">Beechnut</name>
    <dbReference type="NCBI Taxonomy" id="28930"/>
    <lineage>
        <taxon>Eukaryota</taxon>
        <taxon>Viridiplantae</taxon>
        <taxon>Streptophyta</taxon>
        <taxon>Embryophyta</taxon>
        <taxon>Tracheophyta</taxon>
        <taxon>Spermatophyta</taxon>
        <taxon>Magnoliopsida</taxon>
        <taxon>eudicotyledons</taxon>
        <taxon>Gunneridae</taxon>
        <taxon>Pentapetalae</taxon>
        <taxon>rosids</taxon>
        <taxon>fabids</taxon>
        <taxon>Fagales</taxon>
        <taxon>Fagaceae</taxon>
        <taxon>Fagus</taxon>
    </lineage>
</organism>